<evidence type="ECO:0000313" key="1">
    <source>
        <dbReference type="EMBL" id="CKT48782.1"/>
    </source>
</evidence>
<sequence>MAYINHFGRKTANTHFGGHRYHWGASAAMIRGLRRTHGGPAAMGILREMGMAHHRKWHKSFPLTCPASC</sequence>
<dbReference type="GO" id="GO:0016740">
    <property type="term" value="F:transferase activity"/>
    <property type="evidence" value="ECO:0007669"/>
    <property type="project" value="UniProtKB-KW"/>
</dbReference>
<keyword evidence="1" id="KW-0808">Transferase</keyword>
<protein>
    <submittedName>
        <fullName evidence="1">Rhamnosyl transferase</fullName>
        <ecNumber evidence="1">2.-.-.-</ecNumber>
    </submittedName>
</protein>
<gene>
    <name evidence="1" type="primary">wbbL2</name>
    <name evidence="1" type="ORF">ERS027659_04481</name>
</gene>
<proteinExistence type="predicted"/>
<dbReference type="EC" id="2.-.-.-" evidence="1"/>
<name>A0A655AKD4_MYCTX</name>
<evidence type="ECO:0000313" key="2">
    <source>
        <dbReference type="Proteomes" id="UP000050164"/>
    </source>
</evidence>
<dbReference type="EMBL" id="CNFT01001643">
    <property type="protein sequence ID" value="CKT48782.1"/>
    <property type="molecule type" value="Genomic_DNA"/>
</dbReference>
<reference evidence="1 2" key="1">
    <citation type="submission" date="2015-03" db="EMBL/GenBank/DDBJ databases">
        <authorList>
            <consortium name="Pathogen Informatics"/>
        </authorList>
    </citation>
    <scope>NUCLEOTIDE SEQUENCE [LARGE SCALE GENOMIC DNA]</scope>
    <source>
        <strain evidence="1 2">Bir 185</strain>
    </source>
</reference>
<dbReference type="Proteomes" id="UP000050164">
    <property type="component" value="Unassembled WGS sequence"/>
</dbReference>
<organism evidence="1 2">
    <name type="scientific">Mycobacterium tuberculosis</name>
    <dbReference type="NCBI Taxonomy" id="1773"/>
    <lineage>
        <taxon>Bacteria</taxon>
        <taxon>Bacillati</taxon>
        <taxon>Actinomycetota</taxon>
        <taxon>Actinomycetes</taxon>
        <taxon>Mycobacteriales</taxon>
        <taxon>Mycobacteriaceae</taxon>
        <taxon>Mycobacterium</taxon>
        <taxon>Mycobacterium tuberculosis complex</taxon>
    </lineage>
</organism>
<dbReference type="AlphaFoldDB" id="A0A655AKD4"/>
<accession>A0A655AKD4</accession>